<dbReference type="InterPro" id="IPR017087">
    <property type="entry name" value="UCP037004"/>
</dbReference>
<evidence type="ECO:0000313" key="3">
    <source>
        <dbReference type="Proteomes" id="UP000255125"/>
    </source>
</evidence>
<dbReference type="AlphaFoldDB" id="A0A379I8L2"/>
<organism evidence="2 3">
    <name type="scientific">Pseudomonas fluorescens</name>
    <dbReference type="NCBI Taxonomy" id="294"/>
    <lineage>
        <taxon>Bacteria</taxon>
        <taxon>Pseudomonadati</taxon>
        <taxon>Pseudomonadota</taxon>
        <taxon>Gammaproteobacteria</taxon>
        <taxon>Pseudomonadales</taxon>
        <taxon>Pseudomonadaceae</taxon>
        <taxon>Pseudomonas</taxon>
    </lineage>
</organism>
<sequence length="323" mass="35676">MSTAAPTTGKPKIAISACLLGENVRFNGGHKQSPLCSQTLGDYFDFVPLCPEVAIGLGIPREPIRLVGDPQQPQAVGSVHHKLNVTAPLDAYGQQMAAEHTDLCGYIFMQKSPSCGLERVKVYHANGAPADGGGRGIYAQAFCAHHPNLPVEEDGRLHDPVLRENFLTRVFVYATWQQLLAEGLTRHRLLAFHSKYKYLLMAHSPAHYKSLGHLLGSMGKDCDLQALATGYFSELMTALKKCATRGTHANVLQHISGYLKQALSTEDKQEMQTLIGQYRHGIVPLVVPLTLLKHHFRQHPDHYIAQQAYLQPHPENLSLRNAI</sequence>
<dbReference type="Pfam" id="PF08349">
    <property type="entry name" value="DUF1722"/>
    <property type="match status" value="1"/>
</dbReference>
<dbReference type="PANTHER" id="PTHR30087:SF0">
    <property type="entry name" value="INNER MEMBRANE PROTEIN"/>
    <property type="match status" value="1"/>
</dbReference>
<dbReference type="RefSeq" id="WP_038446099.1">
    <property type="nucleotide sequence ID" value="NZ_CP008896.1"/>
</dbReference>
<dbReference type="OrthoDB" id="495783at2"/>
<dbReference type="Pfam" id="PF04463">
    <property type="entry name" value="2-thiour_desulf"/>
    <property type="match status" value="1"/>
</dbReference>
<accession>A0A379I8L2</accession>
<dbReference type="KEGG" id="pfn:HZ99_22875"/>
<gene>
    <name evidence="2" type="primary">ybgA</name>
    <name evidence="2" type="ORF">NCTC10392_01149</name>
</gene>
<dbReference type="Proteomes" id="UP000255125">
    <property type="component" value="Unassembled WGS sequence"/>
</dbReference>
<evidence type="ECO:0000313" key="2">
    <source>
        <dbReference type="EMBL" id="SUD29217.1"/>
    </source>
</evidence>
<feature type="domain" description="DUF1722" evidence="1">
    <location>
        <begin position="197"/>
        <end position="314"/>
    </location>
</feature>
<dbReference type="InterPro" id="IPR007553">
    <property type="entry name" value="2-thiour_desulf"/>
</dbReference>
<proteinExistence type="predicted"/>
<dbReference type="EMBL" id="UGUS01000002">
    <property type="protein sequence ID" value="SUD29217.1"/>
    <property type="molecule type" value="Genomic_DNA"/>
</dbReference>
<dbReference type="PANTHER" id="PTHR30087">
    <property type="entry name" value="INNER MEMBRANE PROTEIN"/>
    <property type="match status" value="1"/>
</dbReference>
<name>A0A379I8L2_PSEFL</name>
<evidence type="ECO:0000259" key="1">
    <source>
        <dbReference type="Pfam" id="PF08349"/>
    </source>
</evidence>
<dbReference type="InterPro" id="IPR013560">
    <property type="entry name" value="DUF1722"/>
</dbReference>
<reference evidence="2 3" key="1">
    <citation type="submission" date="2018-06" db="EMBL/GenBank/DDBJ databases">
        <authorList>
            <consortium name="Pathogen Informatics"/>
            <person name="Doyle S."/>
        </authorList>
    </citation>
    <scope>NUCLEOTIDE SEQUENCE [LARGE SCALE GENOMIC DNA]</scope>
    <source>
        <strain evidence="2 3">NCTC10392</strain>
    </source>
</reference>
<dbReference type="PIRSF" id="PIRSF037004">
    <property type="entry name" value="UCP037004"/>
    <property type="match status" value="1"/>
</dbReference>
<protein>
    <submittedName>
        <fullName evidence="2">Protein YbgA</fullName>
    </submittedName>
</protein>